<feature type="domain" description="Calcineurin-like phosphoesterase" evidence="6">
    <location>
        <begin position="3"/>
        <end position="153"/>
    </location>
</feature>
<reference evidence="8" key="1">
    <citation type="submission" date="2014-09" db="EMBL/GenBank/DDBJ databases">
        <authorList>
            <person name="Hjerde E."/>
        </authorList>
    </citation>
    <scope>NUCLEOTIDE SEQUENCE [LARGE SCALE GENOMIC DNA]</scope>
    <source>
        <strain evidence="8">06/09/139</strain>
    </source>
</reference>
<sequence>MATYFVGDIQGCLDELLLLLDQVNFNKEKDQLWLTGDLVARGPKSLETLRFVKSLGKAAITILGNHDLHLLAVSQGISRVKEKDKTAPIFSAPDSKELLTWLRQQPLLAIHTEHKIVMTHAGISPQWDINTAIGCAREVESVLQSDKWIWLLENMYENQPDLWQEDLTGIERYRYIINAFTRMRFCFHDASLDMDCKQPPQDLSSEDKGKLVPWFELSSRLPLTHTVIFGHWAALMGYENNCVIALDTGCVWGEYMTMYRVDDGKYFTQKAIEQ</sequence>
<dbReference type="InterPro" id="IPR029052">
    <property type="entry name" value="Metallo-depent_PP-like"/>
</dbReference>
<evidence type="ECO:0000259" key="6">
    <source>
        <dbReference type="Pfam" id="PF00149"/>
    </source>
</evidence>
<dbReference type="EMBL" id="LN554846">
    <property type="protein sequence ID" value="CED72449.1"/>
    <property type="molecule type" value="Genomic_DNA"/>
</dbReference>
<protein>
    <recommendedName>
        <fullName evidence="5">Bis(5'-nucleosyl)-tetraphosphatase, symmetrical</fullName>
        <ecNumber evidence="5">3.6.1.41</ecNumber>
    </recommendedName>
    <alternativeName>
        <fullName evidence="5">Ap4A hydrolase</fullName>
    </alternativeName>
    <alternativeName>
        <fullName evidence="5">Diadenosine 5',5'''-P1,P4-tetraphosphate pyrophosphohydrolase</fullName>
    </alternativeName>
    <alternativeName>
        <fullName evidence="5">Diadenosine tetraphosphatase</fullName>
    </alternativeName>
</protein>
<dbReference type="HAMAP" id="MF_00199">
    <property type="entry name" value="ApaH"/>
    <property type="match status" value="1"/>
</dbReference>
<dbReference type="KEGG" id="awd:AWOD_I_2394"/>
<evidence type="ECO:0000313" key="8">
    <source>
        <dbReference type="Proteomes" id="UP000032427"/>
    </source>
</evidence>
<dbReference type="PANTHER" id="PTHR40942">
    <property type="match status" value="1"/>
</dbReference>
<dbReference type="SUPFAM" id="SSF56300">
    <property type="entry name" value="Metallo-dependent phosphatases"/>
    <property type="match status" value="1"/>
</dbReference>
<dbReference type="OrthoDB" id="9807890at2"/>
<dbReference type="PANTHER" id="PTHR40942:SF4">
    <property type="entry name" value="CYTOCHROME C5"/>
    <property type="match status" value="1"/>
</dbReference>
<dbReference type="Pfam" id="PF00149">
    <property type="entry name" value="Metallophos"/>
    <property type="match status" value="1"/>
</dbReference>
<accession>A0A090KLM1</accession>
<gene>
    <name evidence="5 7" type="primary">apaH</name>
    <name evidence="7" type="ORF">AWOD_I_2394</name>
</gene>
<dbReference type="PATRIC" id="fig|80852.17.peg.2478"/>
<proteinExistence type="inferred from homology"/>
<dbReference type="InterPro" id="IPR004843">
    <property type="entry name" value="Calcineurin-like_PHP"/>
</dbReference>
<dbReference type="NCBIfam" id="TIGR00668">
    <property type="entry name" value="apaH"/>
    <property type="match status" value="1"/>
</dbReference>
<evidence type="ECO:0000256" key="4">
    <source>
        <dbReference type="ARBA" id="ARBA00049417"/>
    </source>
</evidence>
<dbReference type="GeneID" id="28541985"/>
<dbReference type="CDD" id="cd07422">
    <property type="entry name" value="MPP_ApaH"/>
    <property type="match status" value="1"/>
</dbReference>
<evidence type="ECO:0000256" key="5">
    <source>
        <dbReference type="HAMAP-Rule" id="MF_00199"/>
    </source>
</evidence>
<keyword evidence="8" id="KW-1185">Reference proteome</keyword>
<keyword evidence="3 5" id="KW-0378">Hydrolase</keyword>
<dbReference type="EC" id="3.6.1.41" evidence="5"/>
<evidence type="ECO:0000256" key="3">
    <source>
        <dbReference type="ARBA" id="ARBA00022801"/>
    </source>
</evidence>
<dbReference type="PIRSF" id="PIRSF000903">
    <property type="entry name" value="B5n-ttraPtase_sm"/>
    <property type="match status" value="1"/>
</dbReference>
<organism evidence="7 8">
    <name type="scientific">Aliivibrio wodanis</name>
    <dbReference type="NCBI Taxonomy" id="80852"/>
    <lineage>
        <taxon>Bacteria</taxon>
        <taxon>Pseudomonadati</taxon>
        <taxon>Pseudomonadota</taxon>
        <taxon>Gammaproteobacteria</taxon>
        <taxon>Vibrionales</taxon>
        <taxon>Vibrionaceae</taxon>
        <taxon>Aliivibrio</taxon>
    </lineage>
</organism>
<dbReference type="STRING" id="80852.AWOD_I_2394"/>
<dbReference type="AlphaFoldDB" id="A0A090KLM1"/>
<dbReference type="InterPro" id="IPR004617">
    <property type="entry name" value="ApaH"/>
</dbReference>
<dbReference type="Gene3D" id="3.60.21.10">
    <property type="match status" value="1"/>
</dbReference>
<comment type="similarity">
    <text evidence="2 5">Belongs to the Ap4A hydrolase family.</text>
</comment>
<dbReference type="NCBIfam" id="NF001204">
    <property type="entry name" value="PRK00166.1"/>
    <property type="match status" value="1"/>
</dbReference>
<comment type="catalytic activity">
    <reaction evidence="4 5">
        <text>P(1),P(4)-bis(5'-adenosyl) tetraphosphate + H2O = 2 ADP + 2 H(+)</text>
        <dbReference type="Rhea" id="RHEA:24252"/>
        <dbReference type="ChEBI" id="CHEBI:15377"/>
        <dbReference type="ChEBI" id="CHEBI:15378"/>
        <dbReference type="ChEBI" id="CHEBI:58141"/>
        <dbReference type="ChEBI" id="CHEBI:456216"/>
        <dbReference type="EC" id="3.6.1.41"/>
    </reaction>
</comment>
<comment type="function">
    <text evidence="1 5">Hydrolyzes diadenosine 5',5'''-P1,P4-tetraphosphate to yield ADP.</text>
</comment>
<dbReference type="Proteomes" id="UP000032427">
    <property type="component" value="Chromosome 1"/>
</dbReference>
<dbReference type="HOGENOM" id="CLU_056184_2_0_6"/>
<name>A0A090KLM1_9GAMM</name>
<evidence type="ECO:0000256" key="2">
    <source>
        <dbReference type="ARBA" id="ARBA00005419"/>
    </source>
</evidence>
<evidence type="ECO:0000313" key="7">
    <source>
        <dbReference type="EMBL" id="CED72449.1"/>
    </source>
</evidence>
<dbReference type="GO" id="GO:0008803">
    <property type="term" value="F:bis(5'-nucleosyl)-tetraphosphatase (symmetrical) activity"/>
    <property type="evidence" value="ECO:0007669"/>
    <property type="project" value="UniProtKB-UniRule"/>
</dbReference>
<evidence type="ECO:0000256" key="1">
    <source>
        <dbReference type="ARBA" id="ARBA00003413"/>
    </source>
</evidence>